<sequence>MLPDPILTPDIREGLTRQHKSDHKKRKDNATTGLSAAGLRAVSARFVSFYFRAPIKAFFRTRVDYMGYVRAVNPNIKPGDPWSWRMTSPVLLAEAVRRYGFRFIPEQVLPPLLANATVGAVLYTAYLQTLGAIHEPSGRGSKRVYPPPSLQTTATAGFVAGSVQSLVAAPLDALQVRFQSAELLNHKYKNMWVYAWRKVHEIGARGVFAGYSLSFLKDSLGCALFFGSFEYIKSQCFYSFVSNFYSHYATLSAAQKEEINAQSSIYSNPVIRPHYMIEPSFILVAGVTASVAQQAVQHPIGRVQDTHYGRLEYIDTHVHKKPGQAKINVMRLYANAYRKTLKQVYVHARRAGSLRKWLYRDFFMSTLKQVPSTSVGLIVFEVVRRKYSTDEDAVRIEKDGYDILLP</sequence>
<evidence type="ECO:0000256" key="7">
    <source>
        <dbReference type="ARBA" id="ARBA00022989"/>
    </source>
</evidence>
<proteinExistence type="inferred from homology"/>
<dbReference type="InterPro" id="IPR023395">
    <property type="entry name" value="MCP_dom_sf"/>
</dbReference>
<keyword evidence="3 11" id="KW-0813">Transport</keyword>
<evidence type="ECO:0000256" key="4">
    <source>
        <dbReference type="ARBA" id="ARBA00022692"/>
    </source>
</evidence>
<dbReference type="InterPro" id="IPR050567">
    <property type="entry name" value="Mitochondrial_Carrier"/>
</dbReference>
<evidence type="ECO:0000256" key="1">
    <source>
        <dbReference type="ARBA" id="ARBA00004225"/>
    </source>
</evidence>
<evidence type="ECO:0000256" key="6">
    <source>
        <dbReference type="ARBA" id="ARBA00022792"/>
    </source>
</evidence>
<keyword evidence="7" id="KW-1133">Transmembrane helix</keyword>
<comment type="similarity">
    <text evidence="2 11">Belongs to the mitochondrial carrier (TC 2.A.29) family.</text>
</comment>
<feature type="region of interest" description="Disordered" evidence="12">
    <location>
        <begin position="1"/>
        <end position="29"/>
    </location>
</feature>
<keyword evidence="5" id="KW-0677">Repeat</keyword>
<organism evidence="13 14">
    <name type="scientific">Peltaster fructicola</name>
    <dbReference type="NCBI Taxonomy" id="286661"/>
    <lineage>
        <taxon>Eukaryota</taxon>
        <taxon>Fungi</taxon>
        <taxon>Dikarya</taxon>
        <taxon>Ascomycota</taxon>
        <taxon>Pezizomycotina</taxon>
        <taxon>Dothideomycetes</taxon>
        <taxon>Dothideomycetes incertae sedis</taxon>
        <taxon>Peltaster</taxon>
    </lineage>
</organism>
<comment type="subcellular location">
    <subcellularLocation>
        <location evidence="1">Mitochondrion membrane</location>
        <topology evidence="1">Multi-pass membrane protein</topology>
    </subcellularLocation>
</comment>
<evidence type="ECO:0000256" key="3">
    <source>
        <dbReference type="ARBA" id="ARBA00022448"/>
    </source>
</evidence>
<dbReference type="SUPFAM" id="SSF103506">
    <property type="entry name" value="Mitochondrial carrier"/>
    <property type="match status" value="1"/>
</dbReference>
<dbReference type="InterPro" id="IPR018108">
    <property type="entry name" value="MCP_transmembrane"/>
</dbReference>
<accession>A0A6H0XX12</accession>
<evidence type="ECO:0000313" key="14">
    <source>
        <dbReference type="Proteomes" id="UP000503462"/>
    </source>
</evidence>
<keyword evidence="9 10" id="KW-0472">Membrane</keyword>
<dbReference type="OrthoDB" id="3364892at2759"/>
<gene>
    <name evidence="13" type="ORF">AMS68_004487</name>
</gene>
<evidence type="ECO:0008006" key="15">
    <source>
        <dbReference type="Google" id="ProtNLM"/>
    </source>
</evidence>
<dbReference type="PANTHER" id="PTHR45624">
    <property type="entry name" value="MITOCHONDRIAL BASIC AMINO ACIDS TRANSPORTER-RELATED"/>
    <property type="match status" value="1"/>
</dbReference>
<keyword evidence="14" id="KW-1185">Reference proteome</keyword>
<evidence type="ECO:0000313" key="13">
    <source>
        <dbReference type="EMBL" id="QIW98969.1"/>
    </source>
</evidence>
<reference evidence="13 14" key="1">
    <citation type="journal article" date="2016" name="Sci. Rep.">
        <title>Peltaster fructicola genome reveals evolution from an invasive phytopathogen to an ectophytic parasite.</title>
        <authorList>
            <person name="Xu C."/>
            <person name="Chen H."/>
            <person name="Gleason M.L."/>
            <person name="Xu J.R."/>
            <person name="Liu H."/>
            <person name="Zhang R."/>
            <person name="Sun G."/>
        </authorList>
    </citation>
    <scope>NUCLEOTIDE SEQUENCE [LARGE SCALE GENOMIC DNA]</scope>
    <source>
        <strain evidence="13 14">LNHT1506</strain>
    </source>
</reference>
<dbReference type="AlphaFoldDB" id="A0A6H0XX12"/>
<name>A0A6H0XX12_9PEZI</name>
<dbReference type="PROSITE" id="PS50920">
    <property type="entry name" value="SOLCAR"/>
    <property type="match status" value="1"/>
</dbReference>
<evidence type="ECO:0000256" key="5">
    <source>
        <dbReference type="ARBA" id="ARBA00022737"/>
    </source>
</evidence>
<evidence type="ECO:0000256" key="8">
    <source>
        <dbReference type="ARBA" id="ARBA00023128"/>
    </source>
</evidence>
<keyword evidence="4 10" id="KW-0812">Transmembrane</keyword>
<evidence type="ECO:0000256" key="2">
    <source>
        <dbReference type="ARBA" id="ARBA00006375"/>
    </source>
</evidence>
<dbReference type="Pfam" id="PF00153">
    <property type="entry name" value="Mito_carr"/>
    <property type="match status" value="1"/>
</dbReference>
<feature type="compositionally biased region" description="Basic residues" evidence="12">
    <location>
        <begin position="17"/>
        <end position="27"/>
    </location>
</feature>
<dbReference type="Proteomes" id="UP000503462">
    <property type="component" value="Chromosome 3"/>
</dbReference>
<dbReference type="PANTHER" id="PTHR45624:SF26">
    <property type="entry name" value="CARRIER PROTEIN, PUTATIVE (AFU_ORTHOLOGUE AFUA_1G07710)-RELATED"/>
    <property type="match status" value="1"/>
</dbReference>
<dbReference type="EMBL" id="CP051141">
    <property type="protein sequence ID" value="QIW98969.1"/>
    <property type="molecule type" value="Genomic_DNA"/>
</dbReference>
<keyword evidence="8" id="KW-0496">Mitochondrion</keyword>
<evidence type="ECO:0000256" key="9">
    <source>
        <dbReference type="ARBA" id="ARBA00023136"/>
    </source>
</evidence>
<keyword evidence="6" id="KW-0999">Mitochondrion inner membrane</keyword>
<protein>
    <recommendedName>
        <fullName evidence="15">Mitochondrial carrier protein</fullName>
    </recommendedName>
</protein>
<feature type="repeat" description="Solcar" evidence="10">
    <location>
        <begin position="148"/>
        <end position="235"/>
    </location>
</feature>
<dbReference type="Gene3D" id="1.50.40.10">
    <property type="entry name" value="Mitochondrial carrier domain"/>
    <property type="match status" value="1"/>
</dbReference>
<evidence type="ECO:0000256" key="10">
    <source>
        <dbReference type="PROSITE-ProRule" id="PRU00282"/>
    </source>
</evidence>
<dbReference type="GO" id="GO:0022857">
    <property type="term" value="F:transmembrane transporter activity"/>
    <property type="evidence" value="ECO:0007669"/>
    <property type="project" value="TreeGrafter"/>
</dbReference>
<dbReference type="GO" id="GO:0031966">
    <property type="term" value="C:mitochondrial membrane"/>
    <property type="evidence" value="ECO:0007669"/>
    <property type="project" value="UniProtKB-SubCell"/>
</dbReference>
<evidence type="ECO:0000256" key="11">
    <source>
        <dbReference type="RuleBase" id="RU000488"/>
    </source>
</evidence>
<evidence type="ECO:0000256" key="12">
    <source>
        <dbReference type="SAM" id="MobiDB-lite"/>
    </source>
</evidence>